<dbReference type="Pfam" id="PF01248">
    <property type="entry name" value="Ribosomal_L7Ae"/>
    <property type="match status" value="1"/>
</dbReference>
<dbReference type="GO" id="GO:0031428">
    <property type="term" value="C:box C/D methylation guide snoRNP complex"/>
    <property type="evidence" value="ECO:0007669"/>
    <property type="project" value="UniProtKB-ARBA"/>
</dbReference>
<dbReference type="InterPro" id="IPR029064">
    <property type="entry name" value="Ribosomal_eL30-like_sf"/>
</dbReference>
<evidence type="ECO:0000256" key="2">
    <source>
        <dbReference type="ARBA" id="ARBA00007337"/>
    </source>
</evidence>
<keyword evidence="7 11" id="KW-0539">Nucleus</keyword>
<evidence type="ECO:0000256" key="4">
    <source>
        <dbReference type="ARBA" id="ARBA00022728"/>
    </source>
</evidence>
<dbReference type="GO" id="GO:0031429">
    <property type="term" value="C:box H/ACA snoRNP complex"/>
    <property type="evidence" value="ECO:0007669"/>
    <property type="project" value="UniProtKB-UniRule"/>
</dbReference>
<evidence type="ECO:0000256" key="8">
    <source>
        <dbReference type="ARBA" id="ARBA00023274"/>
    </source>
</evidence>
<dbReference type="PRINTS" id="PR00881">
    <property type="entry name" value="L7ARS6FAMILY"/>
</dbReference>
<keyword evidence="8 11" id="KW-0687">Ribonucleoprotein</keyword>
<organism evidence="13 14">
    <name type="scientific">Cebus imitator</name>
    <name type="common">Panamanian white-faced capuchin</name>
    <name type="synonym">Cebus capucinus imitator</name>
    <dbReference type="NCBI Taxonomy" id="2715852"/>
    <lineage>
        <taxon>Eukaryota</taxon>
        <taxon>Metazoa</taxon>
        <taxon>Chordata</taxon>
        <taxon>Craniata</taxon>
        <taxon>Vertebrata</taxon>
        <taxon>Euteleostomi</taxon>
        <taxon>Mammalia</taxon>
        <taxon>Eutheria</taxon>
        <taxon>Euarchontoglires</taxon>
        <taxon>Primates</taxon>
        <taxon>Haplorrhini</taxon>
        <taxon>Platyrrhini</taxon>
        <taxon>Cebidae</taxon>
        <taxon>Cebinae</taxon>
        <taxon>Cebus</taxon>
    </lineage>
</organism>
<proteinExistence type="inferred from homology"/>
<dbReference type="InterPro" id="IPR002415">
    <property type="entry name" value="H/ACA_rnp_Nhp2-like"/>
</dbReference>
<dbReference type="GO" id="GO:0000398">
    <property type="term" value="P:mRNA splicing, via spliceosome"/>
    <property type="evidence" value="ECO:0007669"/>
    <property type="project" value="UniProtKB-UniRule"/>
</dbReference>
<evidence type="ECO:0000259" key="12">
    <source>
        <dbReference type="Pfam" id="PF01248"/>
    </source>
</evidence>
<dbReference type="STRING" id="9516.ENSCCAP00000029842"/>
<dbReference type="Gene3D" id="3.30.1330.30">
    <property type="match status" value="1"/>
</dbReference>
<keyword evidence="14" id="KW-1185">Reference proteome</keyword>
<protein>
    <recommendedName>
        <fullName evidence="11">H/ACA ribonucleoprotein complex subunit 2</fullName>
    </recommendedName>
</protein>
<comment type="subcellular location">
    <subcellularLocation>
        <location evidence="1 11">Nucleus</location>
        <location evidence="1 11">Nucleolus</location>
    </subcellularLocation>
</comment>
<dbReference type="InterPro" id="IPR004038">
    <property type="entry name" value="Ribosomal_eL8/eL30/eS12/Gad45"/>
</dbReference>
<comment type="function">
    <text evidence="11">Common component of the spliceosome and rRNA processing machinery.</text>
</comment>
<evidence type="ECO:0000256" key="7">
    <source>
        <dbReference type="ARBA" id="ARBA00023242"/>
    </source>
</evidence>
<comment type="similarity">
    <text evidence="2 11">Belongs to the eukaryotic ribosomal protein eL8 family.</text>
</comment>
<dbReference type="AlphaFoldDB" id="A0A2K5RNX8"/>
<dbReference type="Proteomes" id="UP000233040">
    <property type="component" value="Unassembled WGS sequence"/>
</dbReference>
<accession>A0A2K5RNX8</accession>
<evidence type="ECO:0000313" key="13">
    <source>
        <dbReference type="Ensembl" id="ENSCCAP00000029842.1"/>
    </source>
</evidence>
<dbReference type="SUPFAM" id="SSF55315">
    <property type="entry name" value="L30e-like"/>
    <property type="match status" value="1"/>
</dbReference>
<dbReference type="InterPro" id="IPR050257">
    <property type="entry name" value="eL8/uL1-like"/>
</dbReference>
<dbReference type="PANTHER" id="PTHR23105">
    <property type="entry name" value="RIBOSOMAL PROTEIN L7AE FAMILY MEMBER"/>
    <property type="match status" value="1"/>
</dbReference>
<keyword evidence="5 11" id="KW-0694">RNA-binding</keyword>
<comment type="function">
    <text evidence="11">Required for ribosome biogenesis and telomere maintenance. Part of the H/ACA small nucleolar ribonucleoprotein (H/ACA snoRNP) complex, which catalyzes pseudouridylation of rRNA. This involves the isomerization of uridine such that the ribose is subsequently attached to C5, instead of the normal N1. Each rRNA can contain up to 100 pseudouridine ('psi') residues, which may serve to stabilize the conformation of rRNAs. May also be required for correct processing or intranuclear trafficking of TERC, the RNA component of the telomerase reverse transcriptase (TERT) holoenzyme.</text>
</comment>
<dbReference type="GO" id="GO:0034512">
    <property type="term" value="F:box C/D sno(s)RNA binding"/>
    <property type="evidence" value="ECO:0007669"/>
    <property type="project" value="UniProtKB-ARBA"/>
</dbReference>
<evidence type="ECO:0000313" key="14">
    <source>
        <dbReference type="Proteomes" id="UP000233040"/>
    </source>
</evidence>
<comment type="function">
    <text evidence="9">Part of the small subunit (SSU) processome, first precursor of the small eukaryotic ribosomal subunit. During the assembly of the SSU processome in the nucleolus, many ribosome biogenesis factors, an RNA chaperone and ribosomal proteins associate with the nascent pre-rRNA and work in concert to generate RNA folding, modifications, rearrangements and cleavage as well as targeted degradation of pre-ribosomal RNA by the RNA exosome. Involved in pre-mRNA splicing as component of the spliceosome. Binds to the 5'-stem-loop of U4 snRNA and thereby contributes to spliceosome assembly. The protein undergoes a conformational change upon RNA-binding. Core component of box C/D small nucleolar ribonucleoprotein (snoRNP) complexes that function in methylation of multiple sites on ribosomal RNAs (rRNAs) and messenger RNAs (mRNAs).</text>
</comment>
<dbReference type="InterPro" id="IPR018492">
    <property type="entry name" value="Ribosomal_eL8/Nhp2"/>
</dbReference>
<keyword evidence="3" id="KW-0507">mRNA processing</keyword>
<evidence type="ECO:0000256" key="11">
    <source>
        <dbReference type="RuleBase" id="RU366039"/>
    </source>
</evidence>
<dbReference type="FunFam" id="3.30.1330.30:FF:000002">
    <property type="entry name" value="NHP2-like protein 1 homolog"/>
    <property type="match status" value="1"/>
</dbReference>
<keyword evidence="6" id="KW-0508">mRNA splicing</keyword>
<dbReference type="GeneTree" id="ENSGT00550000074840"/>
<dbReference type="PRINTS" id="PR00883">
    <property type="entry name" value="NUCLEARHMG"/>
</dbReference>
<comment type="subunit">
    <text evidence="11">Part of the H/ACA small nucleolar ribonucleoprotein (H/ACA snoRNP) complex, which contains NHP2/NOLA2, GAR1/NOLA1, NOP10/NOLA3, and DKC1/NOLA4, which is presumed to be the catalytic subunit. The complex contains a stable core formed by binding of one or two NOP10-DKC1 heterodimers to NHP2; GAR1 subsequently binds to this core via DKC1. The complex binds a box H/ACA small nucleolar RNA (snoRNA), which may target the specific site of modification within the RNA substrate. During assembly, the complex contains NAF1 instead of GAR1/NOLA1. The complex also interacts with TERC, which contains a 3'-terminal domain related to the box H/ACA snoRNAs. Specific interactions with snoRNAs or TERC are mediated by GAR1 and NHP2. Associates with NOLC1/NOPP140. H/ACA snoRNPs interact with the SMN complex, consisting of SMN1 or SMN2, GEMIN2/SIP1, DDX20/GEMIN3, and GEMIN4. This is mediated by interaction between GAR1 and SMN1 or SMN2. The SMN complex may be required for correct assembly of the H/ACA snoRNP complex. Component of the telomerase holoenzyme complex composed of one molecule of TERT, one molecule of WRAP53/TCAB1, two molecules of H/ACA ribonucleoprotein complex subunits DKC1, NOP10, NHP2 and GAR1, and a telomerase RNA template component (TERC). The telomerase holoenzyme complex is associated with TEP1, SMG6/EST1A and POT1.</text>
</comment>
<evidence type="ECO:0000256" key="3">
    <source>
        <dbReference type="ARBA" id="ARBA00022664"/>
    </source>
</evidence>
<evidence type="ECO:0000256" key="1">
    <source>
        <dbReference type="ARBA" id="ARBA00004604"/>
    </source>
</evidence>
<evidence type="ECO:0000256" key="9">
    <source>
        <dbReference type="ARBA" id="ARBA00058076"/>
    </source>
</evidence>
<reference evidence="13" key="2">
    <citation type="submission" date="2025-09" db="UniProtKB">
        <authorList>
            <consortium name="Ensembl"/>
        </authorList>
    </citation>
    <scope>IDENTIFICATION</scope>
</reference>
<name>A0A2K5RNX8_CEBIM</name>
<comment type="subunit">
    <text evidence="10">Identified in the spliceosome B complex. Component of the U4/U6-U5 tri-snRNP complex composed of the U4, U6 and U5 snRNAs and at least PRPF3, PRPF4, PRPF6, PRPF8, PRPF31, SNRNP200, TXNL4A, WDR57, SNRNP40, DDX23, CD2BP2, PPIH, NHP2L1, EFTUD2, SART1 and USP39. Interacts with RAD17 and PRPF31. The complex formed by SNU13 and PRPF31 binds U4 snRNA. The complex formed by SNU13 and PRPF31 also binds U4atac snRNA, a characteristic component of specific, less abundant spliceosomal complexes. Part of the small subunit (SSU) processome, composed of more than 70 proteins and the RNA chaperone small nucleolar RNA (snoRNA) U3. Core component of box C/D small nucleolar ribonucleoprotein (snoRNP) particles; the core proteins SNU13, NOP56, NOP58 and FBL or FBLL1 assemble stepwise onto the snoRNA.</text>
</comment>
<evidence type="ECO:0000256" key="10">
    <source>
        <dbReference type="ARBA" id="ARBA00063074"/>
    </source>
</evidence>
<evidence type="ECO:0000256" key="6">
    <source>
        <dbReference type="ARBA" id="ARBA00023187"/>
    </source>
</evidence>
<reference evidence="13" key="1">
    <citation type="submission" date="2025-08" db="UniProtKB">
        <authorList>
            <consortium name="Ensembl"/>
        </authorList>
    </citation>
    <scope>IDENTIFICATION</scope>
</reference>
<dbReference type="Ensembl" id="ENSCCAT00000047580.1">
    <property type="protein sequence ID" value="ENSCCAP00000029842.1"/>
    <property type="gene ID" value="ENSCCAG00000032961.1"/>
</dbReference>
<evidence type="ECO:0000256" key="5">
    <source>
        <dbReference type="ARBA" id="ARBA00022884"/>
    </source>
</evidence>
<dbReference type="GO" id="GO:0005681">
    <property type="term" value="C:spliceosomal complex"/>
    <property type="evidence" value="ECO:0007669"/>
    <property type="project" value="UniProtKB-KW"/>
</dbReference>
<sequence length="174" mass="18948">MYVKPSLIAAMAKADVNPKAYPLTDAHLTKTILDLIQQSCDCKQLLWKGANEATKTLNRGISEFIVTAADAEPLEIILHLPLLCEDKNMPYVFVHSKQALGRACGVSRPDIACSVTIKEGSQPKQQIQSIQQSMKGSWSKPVASATCSLPNSPPRLCIILFVLACSSFSYSLLL</sequence>
<feature type="domain" description="Ribosomal protein eL8/eL30/eS12/Gadd45" evidence="12">
    <location>
        <begin position="34"/>
        <end position="121"/>
    </location>
</feature>
<keyword evidence="4" id="KW-0747">Spliceosome</keyword>